<evidence type="ECO:0000313" key="2">
    <source>
        <dbReference type="Proteomes" id="UP000078070"/>
    </source>
</evidence>
<organism evidence="1 2">
    <name type="scientific">Marinobacterium aestuarii</name>
    <dbReference type="NCBI Taxonomy" id="1821621"/>
    <lineage>
        <taxon>Bacteria</taxon>
        <taxon>Pseudomonadati</taxon>
        <taxon>Pseudomonadota</taxon>
        <taxon>Gammaproteobacteria</taxon>
        <taxon>Oceanospirillales</taxon>
        <taxon>Oceanospirillaceae</taxon>
        <taxon>Marinobacterium</taxon>
    </lineage>
</organism>
<dbReference type="PANTHER" id="PTHR35604:SF2">
    <property type="entry name" value="TRANSPOSASE INSH FOR INSERTION SEQUENCE ELEMENT IS5A-RELATED"/>
    <property type="match status" value="1"/>
</dbReference>
<dbReference type="Proteomes" id="UP000078070">
    <property type="component" value="Chromosome"/>
</dbReference>
<name>A0A1A9EY21_9GAMM</name>
<gene>
    <name evidence="1" type="ORF">A8C75_09655</name>
</gene>
<reference evidence="2" key="1">
    <citation type="submission" date="2016-05" db="EMBL/GenBank/DDBJ databases">
        <authorList>
            <person name="Baek K."/>
            <person name="Yang S.-J."/>
        </authorList>
    </citation>
    <scope>NUCLEOTIDE SEQUENCE [LARGE SCALE GENOMIC DNA]</scope>
    <source>
        <strain evidence="2">ST58-10</strain>
    </source>
</reference>
<evidence type="ECO:0008006" key="3">
    <source>
        <dbReference type="Google" id="ProtNLM"/>
    </source>
</evidence>
<dbReference type="EMBL" id="CP015839">
    <property type="protein sequence ID" value="ANG62722.1"/>
    <property type="molecule type" value="Genomic_DNA"/>
</dbReference>
<dbReference type="KEGG" id="mars:A8C75_09655"/>
<proteinExistence type="predicted"/>
<reference evidence="1 2" key="2">
    <citation type="journal article" date="2018" name="Int. J. Syst. Evol. Microbiol.">
        <title>Marinobacterium aestuarii sp. nov., a benzene-degrading marine bacterium isolated from estuary sediment.</title>
        <authorList>
            <person name="Bae S.S."/>
            <person name="Jung J."/>
            <person name="Chung D."/>
            <person name="Baek K."/>
        </authorList>
    </citation>
    <scope>NUCLEOTIDE SEQUENCE [LARGE SCALE GENOMIC DNA]</scope>
    <source>
        <strain evidence="1 2">ST58-10</strain>
    </source>
</reference>
<dbReference type="AlphaFoldDB" id="A0A1A9EY21"/>
<sequence length="66" mass="7587">MWHHSSFSTNRDRLLEHDVVTHLFDEVVNLARERKLLSDEHFSVDGTLIQAWASQKRDSGASIPIS</sequence>
<evidence type="ECO:0000313" key="1">
    <source>
        <dbReference type="EMBL" id="ANG62722.1"/>
    </source>
</evidence>
<accession>A0A1A9EY21</accession>
<keyword evidence="2" id="KW-1185">Reference proteome</keyword>
<protein>
    <recommendedName>
        <fullName evidence="3">Transposase</fullName>
    </recommendedName>
</protein>
<dbReference type="PANTHER" id="PTHR35604">
    <property type="entry name" value="TRANSPOSASE INSH FOR INSERTION SEQUENCE ELEMENT IS5A-RELATED"/>
    <property type="match status" value="1"/>
</dbReference>